<proteinExistence type="predicted"/>
<gene>
    <name evidence="1" type="ORF">LCGC14_0267800</name>
</gene>
<sequence>MRILSEKTKPECFFCKCDPCQGNCDEIIVKPLMEIVDLLIDCFKPVVECIEQFFNSLAEGIEICQNK</sequence>
<name>A0A0F9U4Q6_9ZZZZ</name>
<accession>A0A0F9U4Q6</accession>
<reference evidence="1" key="1">
    <citation type="journal article" date="2015" name="Nature">
        <title>Complex archaea that bridge the gap between prokaryotes and eukaryotes.</title>
        <authorList>
            <person name="Spang A."/>
            <person name="Saw J.H."/>
            <person name="Jorgensen S.L."/>
            <person name="Zaremba-Niedzwiedzka K."/>
            <person name="Martijn J."/>
            <person name="Lind A.E."/>
            <person name="van Eijk R."/>
            <person name="Schleper C."/>
            <person name="Guy L."/>
            <person name="Ettema T.J."/>
        </authorList>
    </citation>
    <scope>NUCLEOTIDE SEQUENCE</scope>
</reference>
<protein>
    <submittedName>
        <fullName evidence="1">Uncharacterized protein</fullName>
    </submittedName>
</protein>
<dbReference type="AlphaFoldDB" id="A0A0F9U4Q6"/>
<organism evidence="1">
    <name type="scientific">marine sediment metagenome</name>
    <dbReference type="NCBI Taxonomy" id="412755"/>
    <lineage>
        <taxon>unclassified sequences</taxon>
        <taxon>metagenomes</taxon>
        <taxon>ecological metagenomes</taxon>
    </lineage>
</organism>
<dbReference type="EMBL" id="LAZR01000146">
    <property type="protein sequence ID" value="KKN86604.1"/>
    <property type="molecule type" value="Genomic_DNA"/>
</dbReference>
<evidence type="ECO:0000313" key="1">
    <source>
        <dbReference type="EMBL" id="KKN86604.1"/>
    </source>
</evidence>
<comment type="caution">
    <text evidence="1">The sequence shown here is derived from an EMBL/GenBank/DDBJ whole genome shotgun (WGS) entry which is preliminary data.</text>
</comment>